<sequence length="88" mass="9630">MKAMENFYKIAATTNDPQAVDAAGQLLIEALHSKGGDTCAQIEWAHSIMRPGKDNLHNNMAGWLILQTYADTPADRYPQAMFPSGPPN</sequence>
<evidence type="ECO:0000313" key="2">
    <source>
        <dbReference type="Proteomes" id="UP001197378"/>
    </source>
</evidence>
<accession>A0AAE2YPK4</accession>
<reference evidence="1" key="1">
    <citation type="journal article" date="2021" name="ISME J.">
        <title>Genomic evolution of the class Acidithiobacillia: deep-branching Proteobacteria living in extreme acidic conditions.</title>
        <authorList>
            <person name="Moya-Beltran A."/>
            <person name="Beard S."/>
            <person name="Rojas-Villalobos C."/>
            <person name="Issotta F."/>
            <person name="Gallardo Y."/>
            <person name="Ulloa R."/>
            <person name="Giaveno A."/>
            <person name="Degli Esposti M."/>
            <person name="Johnson D.B."/>
            <person name="Quatrini R."/>
        </authorList>
    </citation>
    <scope>NUCLEOTIDE SEQUENCE</scope>
    <source>
        <strain evidence="1">VAN18-1</strain>
    </source>
</reference>
<organism evidence="1 2">
    <name type="scientific">Igneacidithiobacillus copahuensis</name>
    <dbReference type="NCBI Taxonomy" id="2724909"/>
    <lineage>
        <taxon>Bacteria</taxon>
        <taxon>Pseudomonadati</taxon>
        <taxon>Pseudomonadota</taxon>
        <taxon>Acidithiobacillia</taxon>
        <taxon>Acidithiobacillales</taxon>
        <taxon>Acidithiobacillaceae</taxon>
        <taxon>Igneacidithiobacillus</taxon>
    </lineage>
</organism>
<dbReference type="EMBL" id="JAAXYO010000068">
    <property type="protein sequence ID" value="MBU2787797.1"/>
    <property type="molecule type" value="Genomic_DNA"/>
</dbReference>
<evidence type="ECO:0000313" key="1">
    <source>
        <dbReference type="EMBL" id="MBU2787797.1"/>
    </source>
</evidence>
<gene>
    <name evidence="1" type="ORF">HFQ13_06205</name>
</gene>
<proteinExistence type="predicted"/>
<dbReference type="Proteomes" id="UP001197378">
    <property type="component" value="Unassembled WGS sequence"/>
</dbReference>
<protein>
    <submittedName>
        <fullName evidence="1">Uncharacterized protein</fullName>
    </submittedName>
</protein>
<comment type="caution">
    <text evidence="1">The sequence shown here is derived from an EMBL/GenBank/DDBJ whole genome shotgun (WGS) entry which is preliminary data.</text>
</comment>
<name>A0AAE2YPK4_9PROT</name>
<dbReference type="AlphaFoldDB" id="A0AAE2YPK4"/>
<keyword evidence="2" id="KW-1185">Reference proteome</keyword>